<evidence type="ECO:0000313" key="2">
    <source>
        <dbReference type="Proteomes" id="UP000501793"/>
    </source>
</evidence>
<proteinExistence type="predicted"/>
<gene>
    <name evidence="1" type="ORF">FAVT5_2934</name>
</gene>
<keyword evidence="2" id="KW-1185">Reference proteome</keyword>
<sequence length="56" mass="6358">MESDSEFYSSQQQGGMDQQLDIYDDLDPNNRTWKIHSAQNSYGTLSTDSPNIVMTP</sequence>
<organism evidence="1 2">
    <name type="scientific">Kyrpidia spormannii</name>
    <dbReference type="NCBI Taxonomy" id="2055160"/>
    <lineage>
        <taxon>Bacteria</taxon>
        <taxon>Bacillati</taxon>
        <taxon>Bacillota</taxon>
        <taxon>Bacilli</taxon>
        <taxon>Bacillales</taxon>
        <taxon>Alicyclobacillaceae</taxon>
        <taxon>Kyrpidia</taxon>
    </lineage>
</organism>
<dbReference type="Proteomes" id="UP000501793">
    <property type="component" value="Chromosome"/>
</dbReference>
<protein>
    <submittedName>
        <fullName evidence="1">Uncharacterized protein</fullName>
    </submittedName>
</protein>
<reference evidence="1" key="1">
    <citation type="submission" date="2020-04" db="EMBL/GenBank/DDBJ databases">
        <authorList>
            <person name="Hogendoorn C."/>
        </authorList>
    </citation>
    <scope>NUCLEOTIDE SEQUENCE</scope>
    <source>
        <strain evidence="1">FAVT5</strain>
    </source>
</reference>
<name>A0ACA8ZC93_9BACL</name>
<evidence type="ECO:0000313" key="1">
    <source>
        <dbReference type="EMBL" id="CAB3394542.1"/>
    </source>
</evidence>
<dbReference type="EMBL" id="LR792684">
    <property type="protein sequence ID" value="CAB3394542.1"/>
    <property type="molecule type" value="Genomic_DNA"/>
</dbReference>
<accession>A0ACA8ZC93</accession>